<evidence type="ECO:0000313" key="2">
    <source>
        <dbReference type="EMBL" id="KAK7683462.1"/>
    </source>
</evidence>
<organism evidence="2 3">
    <name type="scientific">Cerrena zonata</name>
    <dbReference type="NCBI Taxonomy" id="2478898"/>
    <lineage>
        <taxon>Eukaryota</taxon>
        <taxon>Fungi</taxon>
        <taxon>Dikarya</taxon>
        <taxon>Basidiomycota</taxon>
        <taxon>Agaricomycotina</taxon>
        <taxon>Agaricomycetes</taxon>
        <taxon>Polyporales</taxon>
        <taxon>Cerrenaceae</taxon>
        <taxon>Cerrena</taxon>
    </lineage>
</organism>
<reference evidence="2 3" key="1">
    <citation type="submission" date="2022-09" db="EMBL/GenBank/DDBJ databases">
        <authorList>
            <person name="Palmer J.M."/>
        </authorList>
    </citation>
    <scope>NUCLEOTIDE SEQUENCE [LARGE SCALE GENOMIC DNA]</scope>
    <source>
        <strain evidence="2 3">DSM 7382</strain>
    </source>
</reference>
<feature type="region of interest" description="Disordered" evidence="1">
    <location>
        <begin position="21"/>
        <end position="75"/>
    </location>
</feature>
<dbReference type="AlphaFoldDB" id="A0AAW0FVW0"/>
<feature type="compositionally biased region" description="Polar residues" evidence="1">
    <location>
        <begin position="40"/>
        <end position="54"/>
    </location>
</feature>
<name>A0AAW0FVW0_9APHY</name>
<sequence>MPTIKCVPCNNRVFKDDKAYQQHARSNAAHKARMEASAPKPSTSLADGSVSTHRNQGKSDRRPNHGANFTSPSKHESVGCILIIQLIDDTDTGILAFHRDSD</sequence>
<comment type="caution">
    <text evidence="2">The sequence shown here is derived from an EMBL/GenBank/DDBJ whole genome shotgun (WGS) entry which is preliminary data.</text>
</comment>
<proteinExistence type="predicted"/>
<protein>
    <submittedName>
        <fullName evidence="2">Uncharacterized protein</fullName>
    </submittedName>
</protein>
<dbReference type="Proteomes" id="UP001385951">
    <property type="component" value="Unassembled WGS sequence"/>
</dbReference>
<keyword evidence="3" id="KW-1185">Reference proteome</keyword>
<dbReference type="Gene3D" id="3.30.160.60">
    <property type="entry name" value="Classic Zinc Finger"/>
    <property type="match status" value="1"/>
</dbReference>
<evidence type="ECO:0000313" key="3">
    <source>
        <dbReference type="Proteomes" id="UP001385951"/>
    </source>
</evidence>
<accession>A0AAW0FVW0</accession>
<dbReference type="EMBL" id="JASBNA010000030">
    <property type="protein sequence ID" value="KAK7683462.1"/>
    <property type="molecule type" value="Genomic_DNA"/>
</dbReference>
<gene>
    <name evidence="2" type="ORF">QCA50_013295</name>
</gene>
<evidence type="ECO:0000256" key="1">
    <source>
        <dbReference type="SAM" id="MobiDB-lite"/>
    </source>
</evidence>